<evidence type="ECO:0000313" key="3">
    <source>
        <dbReference type="Proteomes" id="UP000479000"/>
    </source>
</evidence>
<reference evidence="2 3" key="1">
    <citation type="submission" date="2020-02" db="EMBL/GenBank/DDBJ databases">
        <authorList>
            <person name="Ferguson B K."/>
        </authorList>
    </citation>
    <scope>NUCLEOTIDE SEQUENCE [LARGE SCALE GENOMIC DNA]</scope>
</reference>
<gene>
    <name evidence="2" type="ORF">NTEN_LOCUS14260</name>
</gene>
<dbReference type="AlphaFoldDB" id="A0A6H5H049"/>
<sequence>MEGPHKRAGSQTPDSTVALRSHYSAATASSPDSGAEAMNQVKTTVVENLQ</sequence>
<feature type="non-terminal residue" evidence="2">
    <location>
        <position position="50"/>
    </location>
</feature>
<accession>A0A6H5H049</accession>
<evidence type="ECO:0000313" key="2">
    <source>
        <dbReference type="EMBL" id="CAB0009083.1"/>
    </source>
</evidence>
<keyword evidence="3" id="KW-1185">Reference proteome</keyword>
<feature type="compositionally biased region" description="Polar residues" evidence="1">
    <location>
        <begin position="40"/>
        <end position="50"/>
    </location>
</feature>
<organism evidence="2 3">
    <name type="scientific">Nesidiocoris tenuis</name>
    <dbReference type="NCBI Taxonomy" id="355587"/>
    <lineage>
        <taxon>Eukaryota</taxon>
        <taxon>Metazoa</taxon>
        <taxon>Ecdysozoa</taxon>
        <taxon>Arthropoda</taxon>
        <taxon>Hexapoda</taxon>
        <taxon>Insecta</taxon>
        <taxon>Pterygota</taxon>
        <taxon>Neoptera</taxon>
        <taxon>Paraneoptera</taxon>
        <taxon>Hemiptera</taxon>
        <taxon>Heteroptera</taxon>
        <taxon>Panheteroptera</taxon>
        <taxon>Cimicomorpha</taxon>
        <taxon>Miridae</taxon>
        <taxon>Dicyphina</taxon>
        <taxon>Nesidiocoris</taxon>
    </lineage>
</organism>
<dbReference type="EMBL" id="CADCXU010021469">
    <property type="protein sequence ID" value="CAB0009083.1"/>
    <property type="molecule type" value="Genomic_DNA"/>
</dbReference>
<dbReference type="Proteomes" id="UP000479000">
    <property type="component" value="Unassembled WGS sequence"/>
</dbReference>
<name>A0A6H5H049_9HEMI</name>
<evidence type="ECO:0000256" key="1">
    <source>
        <dbReference type="SAM" id="MobiDB-lite"/>
    </source>
</evidence>
<protein>
    <submittedName>
        <fullName evidence="2">Uncharacterized protein</fullName>
    </submittedName>
</protein>
<proteinExistence type="predicted"/>
<feature type="region of interest" description="Disordered" evidence="1">
    <location>
        <begin position="1"/>
        <end position="50"/>
    </location>
</feature>